<evidence type="ECO:0000313" key="10">
    <source>
        <dbReference type="EMBL" id="EFI32894.1"/>
    </source>
</evidence>
<keyword evidence="8" id="KW-0732">Signal</keyword>
<feature type="repeat" description="TPR" evidence="7">
    <location>
        <begin position="328"/>
        <end position="361"/>
    </location>
</feature>
<feature type="repeat" description="TPR" evidence="7">
    <location>
        <begin position="362"/>
        <end position="395"/>
    </location>
</feature>
<evidence type="ECO:0000313" key="11">
    <source>
        <dbReference type="Proteomes" id="UP000005496"/>
    </source>
</evidence>
<dbReference type="RefSeq" id="WP_008871587.1">
    <property type="nucleotide sequence ID" value="NZ_ACJN02000004.1"/>
</dbReference>
<dbReference type="PANTHER" id="PTHR22726:SF1">
    <property type="entry name" value="METALLOENDOPEPTIDASE OMA1, MITOCHONDRIAL"/>
    <property type="match status" value="1"/>
</dbReference>
<evidence type="ECO:0000256" key="7">
    <source>
        <dbReference type="PROSITE-ProRule" id="PRU00339"/>
    </source>
</evidence>
<dbReference type="CDD" id="cd07333">
    <property type="entry name" value="M48C_bepA_like"/>
    <property type="match status" value="1"/>
</dbReference>
<dbReference type="Pfam" id="PF14559">
    <property type="entry name" value="TPR_19"/>
    <property type="match status" value="1"/>
</dbReference>
<keyword evidence="7" id="KW-0802">TPR repeat</keyword>
<keyword evidence="5" id="KW-0862">Zinc</keyword>
<dbReference type="InterPro" id="IPR019734">
    <property type="entry name" value="TPR_rpt"/>
</dbReference>
<dbReference type="InterPro" id="IPR051156">
    <property type="entry name" value="Mito/Outer_Membr_Metalloprot"/>
</dbReference>
<name>D6SUB4_9BACT</name>
<dbReference type="GO" id="GO:0051603">
    <property type="term" value="P:proteolysis involved in protein catabolic process"/>
    <property type="evidence" value="ECO:0007669"/>
    <property type="project" value="TreeGrafter"/>
</dbReference>
<dbReference type="eggNOG" id="COG4783">
    <property type="taxonomic scope" value="Bacteria"/>
</dbReference>
<feature type="signal peptide" evidence="8">
    <location>
        <begin position="1"/>
        <end position="28"/>
    </location>
</feature>
<keyword evidence="3" id="KW-0479">Metal-binding</keyword>
<evidence type="ECO:0000256" key="1">
    <source>
        <dbReference type="ARBA" id="ARBA00001947"/>
    </source>
</evidence>
<organism evidence="10 11">
    <name type="scientific">Desulfonatronospira thiodismutans ASO3-1</name>
    <dbReference type="NCBI Taxonomy" id="555779"/>
    <lineage>
        <taxon>Bacteria</taxon>
        <taxon>Pseudomonadati</taxon>
        <taxon>Thermodesulfobacteriota</taxon>
        <taxon>Desulfovibrionia</taxon>
        <taxon>Desulfovibrionales</taxon>
        <taxon>Desulfonatronovibrionaceae</taxon>
        <taxon>Desulfonatronospira</taxon>
    </lineage>
</organism>
<evidence type="ECO:0000256" key="5">
    <source>
        <dbReference type="ARBA" id="ARBA00022833"/>
    </source>
</evidence>
<dbReference type="Gene3D" id="1.25.40.10">
    <property type="entry name" value="Tetratricopeptide repeat domain"/>
    <property type="match status" value="1"/>
</dbReference>
<keyword evidence="4" id="KW-0378">Hydrolase</keyword>
<dbReference type="GO" id="GO:0046872">
    <property type="term" value="F:metal ion binding"/>
    <property type="evidence" value="ECO:0007669"/>
    <property type="project" value="UniProtKB-KW"/>
</dbReference>
<evidence type="ECO:0000259" key="9">
    <source>
        <dbReference type="Pfam" id="PF01435"/>
    </source>
</evidence>
<evidence type="ECO:0000256" key="3">
    <source>
        <dbReference type="ARBA" id="ARBA00022723"/>
    </source>
</evidence>
<dbReference type="GO" id="GO:0004222">
    <property type="term" value="F:metalloendopeptidase activity"/>
    <property type="evidence" value="ECO:0007669"/>
    <property type="project" value="InterPro"/>
</dbReference>
<gene>
    <name evidence="10" type="ORF">Dthio_PD0208</name>
</gene>
<comment type="cofactor">
    <cofactor evidence="1">
        <name>Zn(2+)</name>
        <dbReference type="ChEBI" id="CHEBI:29105"/>
    </cofactor>
</comment>
<dbReference type="GO" id="GO:0016020">
    <property type="term" value="C:membrane"/>
    <property type="evidence" value="ECO:0007669"/>
    <property type="project" value="TreeGrafter"/>
</dbReference>
<evidence type="ECO:0000256" key="4">
    <source>
        <dbReference type="ARBA" id="ARBA00022801"/>
    </source>
</evidence>
<dbReference type="InterPro" id="IPR011990">
    <property type="entry name" value="TPR-like_helical_dom_sf"/>
</dbReference>
<dbReference type="SMART" id="SM00028">
    <property type="entry name" value="TPR"/>
    <property type="match status" value="3"/>
</dbReference>
<reference evidence="10" key="1">
    <citation type="submission" date="2010-05" db="EMBL/GenBank/DDBJ databases">
        <title>The draft genome of Desulfonatronospira thiodismutans ASO3-1.</title>
        <authorList>
            <consortium name="US DOE Joint Genome Institute (JGI-PGF)"/>
            <person name="Lucas S."/>
            <person name="Copeland A."/>
            <person name="Lapidus A."/>
            <person name="Cheng J.-F."/>
            <person name="Bruce D."/>
            <person name="Goodwin L."/>
            <person name="Pitluck S."/>
            <person name="Chertkov O."/>
            <person name="Brettin T."/>
            <person name="Detter J.C."/>
            <person name="Han C."/>
            <person name="Land M.L."/>
            <person name="Hauser L."/>
            <person name="Kyrpides N."/>
            <person name="Mikhailova N."/>
            <person name="Muyzer G."/>
            <person name="Woyke T."/>
        </authorList>
    </citation>
    <scope>NUCLEOTIDE SEQUENCE [LARGE SCALE GENOMIC DNA]</scope>
    <source>
        <strain evidence="10">ASO3-1</strain>
    </source>
</reference>
<dbReference type="Gene3D" id="3.30.2010.10">
    <property type="entry name" value="Metalloproteases ('zincins'), catalytic domain"/>
    <property type="match status" value="1"/>
</dbReference>
<sequence length="470" mass="53535">MQTLKRLKTFVCFFLILALMVPATQAKAFIFSEFTITDEAELGTKVHSLIRSNYHVVQDPEITSYIQDIASRLEKAAPPQPFPLQVDVVEDRSLNAMATVAGYMVLFSGMITRMETESELASIMSHELGHITQRHVARNIERSQKISAGALLGILAGALVGAEAGETMAVGSMAGAQSAFLSYSREDEREADHVGMNYLIEAGYNPKGMVSAMQKIRRLQFFSGGDIPSYMSTHPGVDERISYLRNRIERLDDELLKREDDNTRLYRVQTLLRARHDDPSKALEHFRKQSEHECLANLGMGIANSRMNRVRDAEQNFEKLLSISDQDPLFLREAGRFYFQYDRLDKAGELLQKAAMLNPDDSLALLFYARVLAEKGDTDTAISYFRETLKKMPENSRVHEFMARTYGEQGDNFMAHTHMAYAHIYNNQRSRADFHMDRVRAAAQTAEQEKKVKELEKAYEQRVQFWKKTS</sequence>
<evidence type="ECO:0000256" key="8">
    <source>
        <dbReference type="SAM" id="SignalP"/>
    </source>
</evidence>
<comment type="caution">
    <text evidence="10">The sequence shown here is derived from an EMBL/GenBank/DDBJ whole genome shotgun (WGS) entry which is preliminary data.</text>
</comment>
<dbReference type="SUPFAM" id="SSF48452">
    <property type="entry name" value="TPR-like"/>
    <property type="match status" value="1"/>
</dbReference>
<dbReference type="PANTHER" id="PTHR22726">
    <property type="entry name" value="METALLOENDOPEPTIDASE OMA1"/>
    <property type="match status" value="1"/>
</dbReference>
<proteinExistence type="predicted"/>
<accession>D6SUB4</accession>
<evidence type="ECO:0000256" key="6">
    <source>
        <dbReference type="ARBA" id="ARBA00023049"/>
    </source>
</evidence>
<dbReference type="Pfam" id="PF01435">
    <property type="entry name" value="Peptidase_M48"/>
    <property type="match status" value="1"/>
</dbReference>
<dbReference type="Proteomes" id="UP000005496">
    <property type="component" value="Unassembled WGS sequence"/>
</dbReference>
<dbReference type="AlphaFoldDB" id="D6SUB4"/>
<dbReference type="InterPro" id="IPR001915">
    <property type="entry name" value="Peptidase_M48"/>
</dbReference>
<dbReference type="OrthoDB" id="9810445at2"/>
<keyword evidence="6" id="KW-0482">Metalloprotease</keyword>
<feature type="chain" id="PRO_5003088202" evidence="8">
    <location>
        <begin position="29"/>
        <end position="470"/>
    </location>
</feature>
<protein>
    <submittedName>
        <fullName evidence="10">Peptidase M48 Ste24p</fullName>
    </submittedName>
</protein>
<feature type="domain" description="Peptidase M48" evidence="9">
    <location>
        <begin position="59"/>
        <end position="247"/>
    </location>
</feature>
<keyword evidence="11" id="KW-1185">Reference proteome</keyword>
<dbReference type="PROSITE" id="PS50005">
    <property type="entry name" value="TPR"/>
    <property type="match status" value="2"/>
</dbReference>
<evidence type="ECO:0000256" key="2">
    <source>
        <dbReference type="ARBA" id="ARBA00022670"/>
    </source>
</evidence>
<keyword evidence="2" id="KW-0645">Protease</keyword>
<dbReference type="EMBL" id="ACJN02000004">
    <property type="protein sequence ID" value="EFI32894.1"/>
    <property type="molecule type" value="Genomic_DNA"/>
</dbReference>